<dbReference type="AlphaFoldDB" id="A0AAN6J309"/>
<name>A0AAN6J309_EXODE</name>
<comment type="caution">
    <text evidence="2">The sequence shown here is derived from an EMBL/GenBank/DDBJ whole genome shotgun (WGS) entry which is preliminary data.</text>
</comment>
<proteinExistence type="predicted"/>
<dbReference type="EMBL" id="JAJGCB010000001">
    <property type="protein sequence ID" value="KAJ8995926.1"/>
    <property type="molecule type" value="Genomic_DNA"/>
</dbReference>
<dbReference type="Proteomes" id="UP001161757">
    <property type="component" value="Unassembled WGS sequence"/>
</dbReference>
<reference evidence="2" key="1">
    <citation type="submission" date="2023-01" db="EMBL/GenBank/DDBJ databases">
        <title>Exophiala dermititidis isolated from Cystic Fibrosis Patient.</title>
        <authorList>
            <person name="Kurbessoian T."/>
            <person name="Crocker A."/>
            <person name="Murante D."/>
            <person name="Hogan D.A."/>
            <person name="Stajich J.E."/>
        </authorList>
    </citation>
    <scope>NUCLEOTIDE SEQUENCE</scope>
    <source>
        <strain evidence="2">Ex8</strain>
    </source>
</reference>
<organism evidence="2 3">
    <name type="scientific">Exophiala dermatitidis</name>
    <name type="common">Black yeast-like fungus</name>
    <name type="synonym">Wangiella dermatitidis</name>
    <dbReference type="NCBI Taxonomy" id="5970"/>
    <lineage>
        <taxon>Eukaryota</taxon>
        <taxon>Fungi</taxon>
        <taxon>Dikarya</taxon>
        <taxon>Ascomycota</taxon>
        <taxon>Pezizomycotina</taxon>
        <taxon>Eurotiomycetes</taxon>
        <taxon>Chaetothyriomycetidae</taxon>
        <taxon>Chaetothyriales</taxon>
        <taxon>Herpotrichiellaceae</taxon>
        <taxon>Exophiala</taxon>
    </lineage>
</organism>
<protein>
    <submittedName>
        <fullName evidence="2">Uncharacterized protein</fullName>
    </submittedName>
</protein>
<evidence type="ECO:0000313" key="3">
    <source>
        <dbReference type="Proteomes" id="UP001161757"/>
    </source>
</evidence>
<evidence type="ECO:0000256" key="1">
    <source>
        <dbReference type="SAM" id="MobiDB-lite"/>
    </source>
</evidence>
<sequence>MLKVWTMKAAVRGCWRQTVHVDRLTLRDNGTCLLYSMWLTSVTFLTEEYFDTSGPGSWLDVRQGSAASSCMGYGDQSKHQQPLRPGVDIASPAGHCRLNPRSEP</sequence>
<gene>
    <name evidence="2" type="ORF">HRR80_000674</name>
</gene>
<evidence type="ECO:0000313" key="2">
    <source>
        <dbReference type="EMBL" id="KAJ8995926.1"/>
    </source>
</evidence>
<feature type="region of interest" description="Disordered" evidence="1">
    <location>
        <begin position="67"/>
        <end position="104"/>
    </location>
</feature>
<accession>A0AAN6J309</accession>